<keyword evidence="2" id="KW-1185">Reference proteome</keyword>
<protein>
    <submittedName>
        <fullName evidence="1">Uncharacterized protein</fullName>
    </submittedName>
</protein>
<evidence type="ECO:0000313" key="2">
    <source>
        <dbReference type="Proteomes" id="UP000270094"/>
    </source>
</evidence>
<organism evidence="1 2">
    <name type="scientific">Strongylus vulgaris</name>
    <name type="common">Blood worm</name>
    <dbReference type="NCBI Taxonomy" id="40348"/>
    <lineage>
        <taxon>Eukaryota</taxon>
        <taxon>Metazoa</taxon>
        <taxon>Ecdysozoa</taxon>
        <taxon>Nematoda</taxon>
        <taxon>Chromadorea</taxon>
        <taxon>Rhabditida</taxon>
        <taxon>Rhabditina</taxon>
        <taxon>Rhabditomorpha</taxon>
        <taxon>Strongyloidea</taxon>
        <taxon>Strongylidae</taxon>
        <taxon>Strongylus</taxon>
    </lineage>
</organism>
<proteinExistence type="predicted"/>
<sequence length="79" mass="8554">MAPVHNFFAQLKHQSSLVRAQTEVKAGELAVLGIAYPSDAVYKGTDVVLYCCVNMDPQGLIDVAGVGFALRSFFDILVH</sequence>
<evidence type="ECO:0000313" key="1">
    <source>
        <dbReference type="EMBL" id="VDM81806.1"/>
    </source>
</evidence>
<dbReference type="EMBL" id="UYYB01114628">
    <property type="protein sequence ID" value="VDM81806.1"/>
    <property type="molecule type" value="Genomic_DNA"/>
</dbReference>
<name>A0A3P7JEN2_STRVU</name>
<accession>A0A3P7JEN2</accession>
<dbReference type="AlphaFoldDB" id="A0A3P7JEN2"/>
<dbReference type="OrthoDB" id="5829701at2759"/>
<reference evidence="1 2" key="1">
    <citation type="submission" date="2018-11" db="EMBL/GenBank/DDBJ databases">
        <authorList>
            <consortium name="Pathogen Informatics"/>
        </authorList>
    </citation>
    <scope>NUCLEOTIDE SEQUENCE [LARGE SCALE GENOMIC DNA]</scope>
</reference>
<gene>
    <name evidence="1" type="ORF">SVUK_LOCUS16804</name>
</gene>
<dbReference type="Proteomes" id="UP000270094">
    <property type="component" value="Unassembled WGS sequence"/>
</dbReference>